<name>A0A812LVX7_9DINO</name>
<feature type="compositionally biased region" description="Basic and acidic residues" evidence="1">
    <location>
        <begin position="193"/>
        <end position="202"/>
    </location>
</feature>
<feature type="compositionally biased region" description="Low complexity" evidence="1">
    <location>
        <begin position="221"/>
        <end position="231"/>
    </location>
</feature>
<organism evidence="2 3">
    <name type="scientific">Symbiodinium natans</name>
    <dbReference type="NCBI Taxonomy" id="878477"/>
    <lineage>
        <taxon>Eukaryota</taxon>
        <taxon>Sar</taxon>
        <taxon>Alveolata</taxon>
        <taxon>Dinophyceae</taxon>
        <taxon>Suessiales</taxon>
        <taxon>Symbiodiniaceae</taxon>
        <taxon>Symbiodinium</taxon>
    </lineage>
</organism>
<feature type="compositionally biased region" description="Acidic residues" evidence="1">
    <location>
        <begin position="274"/>
        <end position="300"/>
    </location>
</feature>
<feature type="compositionally biased region" description="Basic and acidic residues" evidence="1">
    <location>
        <begin position="254"/>
        <end position="263"/>
    </location>
</feature>
<feature type="region of interest" description="Disordered" evidence="1">
    <location>
        <begin position="1"/>
        <end position="23"/>
    </location>
</feature>
<keyword evidence="3" id="KW-1185">Reference proteome</keyword>
<sequence length="477" mass="52870">MLVESRARETQQKDSREQALKKDAEKLRAAERDLEAKKAELQQRETDFELATQARKAELQKRETELERRVQDKEQELQKRALQQRAHEQELQKRERAVAEQERDLESRRHPAPAAGTPGTQKRTQEAKPGREMQAVSSQPATPEVPPAQVKRRKRAPSGFKSQDEARWTWYQHSKDKLSRSGATAQQLAASETSREAREAKVRRVLPRDAGLQHFASSTGEAEQAAAPAQANHATLDLHEWLDAVSKGLDPEVEQTKRVHHIQESTGGNQIGEGGEEVSEPDADAPEEIDWSCDEVEEGEALPTRAPDLAPSPPSPAPSQVQPPMPGPKQAEVRETSPLPHTGSAACTDASDVPAQEPTEEFADAAATEAQEAPEAAMTARQKKREWFQQKFPTLSGKGTSKGAPVKAASAPAERKPPLPRLGRLRPPPARRLIPKEEWAYQPLPTRRVAQAFSNMLLKELARLNQLPDVNSLLPPL</sequence>
<dbReference type="AlphaFoldDB" id="A0A812LVX7"/>
<feature type="region of interest" description="Disordered" evidence="1">
    <location>
        <begin position="62"/>
        <end position="231"/>
    </location>
</feature>
<dbReference type="OrthoDB" id="435409at2759"/>
<proteinExistence type="predicted"/>
<evidence type="ECO:0000256" key="1">
    <source>
        <dbReference type="SAM" id="MobiDB-lite"/>
    </source>
</evidence>
<dbReference type="Proteomes" id="UP000604046">
    <property type="component" value="Unassembled WGS sequence"/>
</dbReference>
<evidence type="ECO:0000313" key="3">
    <source>
        <dbReference type="Proteomes" id="UP000604046"/>
    </source>
</evidence>
<accession>A0A812LVX7</accession>
<feature type="compositionally biased region" description="Pro residues" evidence="1">
    <location>
        <begin position="310"/>
        <end position="327"/>
    </location>
</feature>
<feature type="region of interest" description="Disordered" evidence="1">
    <location>
        <begin position="247"/>
        <end position="430"/>
    </location>
</feature>
<dbReference type="EMBL" id="CAJNDS010001090">
    <property type="protein sequence ID" value="CAE7246687.1"/>
    <property type="molecule type" value="Genomic_DNA"/>
</dbReference>
<gene>
    <name evidence="2" type="ORF">SNAT2548_LOCUS11749</name>
</gene>
<reference evidence="2" key="1">
    <citation type="submission" date="2021-02" db="EMBL/GenBank/DDBJ databases">
        <authorList>
            <person name="Dougan E. K."/>
            <person name="Rhodes N."/>
            <person name="Thang M."/>
            <person name="Chan C."/>
        </authorList>
    </citation>
    <scope>NUCLEOTIDE SEQUENCE</scope>
</reference>
<feature type="compositionally biased region" description="Basic and acidic residues" evidence="1">
    <location>
        <begin position="162"/>
        <end position="179"/>
    </location>
</feature>
<feature type="compositionally biased region" description="Basic and acidic residues" evidence="1">
    <location>
        <begin position="62"/>
        <end position="109"/>
    </location>
</feature>
<comment type="caution">
    <text evidence="2">The sequence shown here is derived from an EMBL/GenBank/DDBJ whole genome shotgun (WGS) entry which is preliminary data.</text>
</comment>
<protein>
    <submittedName>
        <fullName evidence="2">Uncharacterized protein</fullName>
    </submittedName>
</protein>
<evidence type="ECO:0000313" key="2">
    <source>
        <dbReference type="EMBL" id="CAE7246687.1"/>
    </source>
</evidence>
<feature type="compositionally biased region" description="Low complexity" evidence="1">
    <location>
        <begin position="364"/>
        <end position="380"/>
    </location>
</feature>